<dbReference type="Pfam" id="PF00072">
    <property type="entry name" value="Response_reg"/>
    <property type="match status" value="1"/>
</dbReference>
<evidence type="ECO:0000256" key="1">
    <source>
        <dbReference type="PROSITE-ProRule" id="PRU00169"/>
    </source>
</evidence>
<proteinExistence type="predicted"/>
<accession>A0A318S5S4</accession>
<dbReference type="AlphaFoldDB" id="A0A318S5S4"/>
<dbReference type="InterPro" id="IPR052893">
    <property type="entry name" value="TCS_response_regulator"/>
</dbReference>
<dbReference type="PANTHER" id="PTHR44520">
    <property type="entry name" value="RESPONSE REGULATOR RCP1-RELATED"/>
    <property type="match status" value="1"/>
</dbReference>
<reference evidence="3 4" key="1">
    <citation type="submission" date="2018-06" db="EMBL/GenBank/DDBJ databases">
        <title>Genomic Encyclopedia of Type Strains, Phase IV (KMG-IV): sequencing the most valuable type-strain genomes for metagenomic binning, comparative biology and taxonomic classification.</title>
        <authorList>
            <person name="Goeker M."/>
        </authorList>
    </citation>
    <scope>NUCLEOTIDE SEQUENCE [LARGE SCALE GENOMIC DNA]</scope>
    <source>
        <strain evidence="3 4">DSM 18048</strain>
    </source>
</reference>
<dbReference type="RefSeq" id="WP_110887526.1">
    <property type="nucleotide sequence ID" value="NZ_QJSX01000011.1"/>
</dbReference>
<dbReference type="CDD" id="cd17557">
    <property type="entry name" value="REC_Rcp-like"/>
    <property type="match status" value="1"/>
</dbReference>
<evidence type="ECO:0000313" key="4">
    <source>
        <dbReference type="Proteomes" id="UP000248326"/>
    </source>
</evidence>
<dbReference type="PROSITE" id="PS50110">
    <property type="entry name" value="RESPONSE_REGULATORY"/>
    <property type="match status" value="1"/>
</dbReference>
<dbReference type="GO" id="GO:0000160">
    <property type="term" value="P:phosphorelay signal transduction system"/>
    <property type="evidence" value="ECO:0007669"/>
    <property type="project" value="InterPro"/>
</dbReference>
<dbReference type="EMBL" id="QJSX01000011">
    <property type="protein sequence ID" value="PYE52955.1"/>
    <property type="molecule type" value="Genomic_DNA"/>
</dbReference>
<sequence length="139" mass="15661">MTHSRPIKLLLVEDNPADVILFEECLREWSVPAELRVAHDGVDALTCLRDGPRPDIIVLDLNMPRMGGIELLSELKREPAFQAIPVIVLTTSGSHDDVLKAYGNHANAYVVKPNRVDDFFEIARVMEAFWLRAAKLPFK</sequence>
<feature type="modified residue" description="4-aspartylphosphate" evidence="1">
    <location>
        <position position="60"/>
    </location>
</feature>
<organism evidence="3 4">
    <name type="scientific">Deinococcus yavapaiensis KR-236</name>
    <dbReference type="NCBI Taxonomy" id="694435"/>
    <lineage>
        <taxon>Bacteria</taxon>
        <taxon>Thermotogati</taxon>
        <taxon>Deinococcota</taxon>
        <taxon>Deinococci</taxon>
        <taxon>Deinococcales</taxon>
        <taxon>Deinococcaceae</taxon>
        <taxon>Deinococcus</taxon>
    </lineage>
</organism>
<dbReference type="Proteomes" id="UP000248326">
    <property type="component" value="Unassembled WGS sequence"/>
</dbReference>
<evidence type="ECO:0000259" key="2">
    <source>
        <dbReference type="PROSITE" id="PS50110"/>
    </source>
</evidence>
<name>A0A318S5S4_9DEIO</name>
<feature type="domain" description="Response regulatory" evidence="2">
    <location>
        <begin position="8"/>
        <end position="127"/>
    </location>
</feature>
<dbReference type="Gene3D" id="3.40.50.2300">
    <property type="match status" value="1"/>
</dbReference>
<keyword evidence="1" id="KW-0597">Phosphoprotein</keyword>
<keyword evidence="4" id="KW-1185">Reference proteome</keyword>
<dbReference type="InterPro" id="IPR011006">
    <property type="entry name" value="CheY-like_superfamily"/>
</dbReference>
<evidence type="ECO:0000313" key="3">
    <source>
        <dbReference type="EMBL" id="PYE52955.1"/>
    </source>
</evidence>
<dbReference type="SMART" id="SM00448">
    <property type="entry name" value="REC"/>
    <property type="match status" value="1"/>
</dbReference>
<dbReference type="InterPro" id="IPR001789">
    <property type="entry name" value="Sig_transdc_resp-reg_receiver"/>
</dbReference>
<dbReference type="OrthoDB" id="9785718at2"/>
<comment type="caution">
    <text evidence="3">The sequence shown here is derived from an EMBL/GenBank/DDBJ whole genome shotgun (WGS) entry which is preliminary data.</text>
</comment>
<protein>
    <submittedName>
        <fullName evidence="3">CheY-like chemotaxis protein</fullName>
    </submittedName>
</protein>
<dbReference type="SUPFAM" id="SSF52172">
    <property type="entry name" value="CheY-like"/>
    <property type="match status" value="1"/>
</dbReference>
<gene>
    <name evidence="3" type="ORF">DES52_111127</name>
</gene>
<dbReference type="PANTHER" id="PTHR44520:SF2">
    <property type="entry name" value="RESPONSE REGULATOR RCP1"/>
    <property type="match status" value="1"/>
</dbReference>